<dbReference type="SMART" id="SM00408">
    <property type="entry name" value="IGc2"/>
    <property type="match status" value="3"/>
</dbReference>
<dbReference type="GO" id="GO:1990782">
    <property type="term" value="F:protein tyrosine kinase binding"/>
    <property type="evidence" value="ECO:0007669"/>
    <property type="project" value="TreeGrafter"/>
</dbReference>
<dbReference type="GeneID" id="127366798"/>
<keyword evidence="2" id="KW-0472">Membrane</keyword>
<dbReference type="GO" id="GO:0042289">
    <property type="term" value="F:MHC class II protein binding"/>
    <property type="evidence" value="ECO:0007669"/>
    <property type="project" value="TreeGrafter"/>
</dbReference>
<dbReference type="SUPFAM" id="SSF48726">
    <property type="entry name" value="Immunoglobulin"/>
    <property type="match status" value="3"/>
</dbReference>
<dbReference type="PANTHER" id="PTHR11422">
    <property type="entry name" value="T-CELL SURFACE GLYCOPROTEIN CD4"/>
    <property type="match status" value="1"/>
</dbReference>
<dbReference type="GO" id="GO:0070374">
    <property type="term" value="P:positive regulation of ERK1 and ERK2 cascade"/>
    <property type="evidence" value="ECO:0007669"/>
    <property type="project" value="TreeGrafter"/>
</dbReference>
<evidence type="ECO:0000313" key="5">
    <source>
        <dbReference type="Ensembl" id="ENSDLAP00005000287.2"/>
    </source>
</evidence>
<dbReference type="InterPro" id="IPR036179">
    <property type="entry name" value="Ig-like_dom_sf"/>
</dbReference>
<dbReference type="PROSITE" id="PS50835">
    <property type="entry name" value="IG_LIKE"/>
    <property type="match status" value="4"/>
</dbReference>
<feature type="domain" description="Ig-like" evidence="4">
    <location>
        <begin position="311"/>
        <end position="385"/>
    </location>
</feature>
<feature type="compositionally biased region" description="Low complexity" evidence="1">
    <location>
        <begin position="265"/>
        <end position="284"/>
    </location>
</feature>
<reference evidence="5" key="2">
    <citation type="submission" date="2025-09" db="UniProtKB">
        <authorList>
            <consortium name="Ensembl"/>
        </authorList>
    </citation>
    <scope>IDENTIFICATION</scope>
</reference>
<dbReference type="GO" id="GO:0009897">
    <property type="term" value="C:external side of plasma membrane"/>
    <property type="evidence" value="ECO:0007669"/>
    <property type="project" value="TreeGrafter"/>
</dbReference>
<protein>
    <recommendedName>
        <fullName evidence="4">Ig-like domain-containing protein</fullName>
    </recommendedName>
</protein>
<dbReference type="InterPro" id="IPR003598">
    <property type="entry name" value="Ig_sub2"/>
</dbReference>
<dbReference type="GeneTree" id="ENSGT00990000203876"/>
<dbReference type="GO" id="GO:0045121">
    <property type="term" value="C:membrane raft"/>
    <property type="evidence" value="ECO:0007669"/>
    <property type="project" value="TreeGrafter"/>
</dbReference>
<feature type="signal peptide" evidence="3">
    <location>
        <begin position="1"/>
        <end position="20"/>
    </location>
</feature>
<keyword evidence="2" id="KW-1133">Transmembrane helix</keyword>
<dbReference type="RefSeq" id="XP_051262070.1">
    <property type="nucleotide sequence ID" value="XM_051406110.1"/>
</dbReference>
<gene>
    <name evidence="5" type="primary">LOC127366798</name>
</gene>
<evidence type="ECO:0000313" key="6">
    <source>
        <dbReference type="Proteomes" id="UP000694389"/>
    </source>
</evidence>
<dbReference type="GO" id="GO:0042110">
    <property type="term" value="P:T cell activation"/>
    <property type="evidence" value="ECO:0007669"/>
    <property type="project" value="TreeGrafter"/>
</dbReference>
<evidence type="ECO:0000256" key="1">
    <source>
        <dbReference type="SAM" id="MobiDB-lite"/>
    </source>
</evidence>
<feature type="domain" description="Ig-like" evidence="4">
    <location>
        <begin position="20"/>
        <end position="125"/>
    </location>
</feature>
<feature type="domain" description="Ig-like" evidence="4">
    <location>
        <begin position="217"/>
        <end position="308"/>
    </location>
</feature>
<evidence type="ECO:0000256" key="2">
    <source>
        <dbReference type="SAM" id="Phobius"/>
    </source>
</evidence>
<dbReference type="Pfam" id="PF07686">
    <property type="entry name" value="V-set"/>
    <property type="match status" value="1"/>
</dbReference>
<accession>A0A8C4D918</accession>
<reference evidence="5" key="1">
    <citation type="submission" date="2025-08" db="UniProtKB">
        <authorList>
            <consortium name="Ensembl"/>
        </authorList>
    </citation>
    <scope>IDENTIFICATION</scope>
</reference>
<dbReference type="Gene3D" id="2.60.40.10">
    <property type="entry name" value="Immunoglobulins"/>
    <property type="match status" value="3"/>
</dbReference>
<evidence type="ECO:0000256" key="3">
    <source>
        <dbReference type="SAM" id="SignalP"/>
    </source>
</evidence>
<keyword evidence="6" id="KW-1185">Reference proteome</keyword>
<dbReference type="GO" id="GO:0035723">
    <property type="term" value="P:interleukin-15-mediated signaling pathway"/>
    <property type="evidence" value="ECO:0007669"/>
    <property type="project" value="TreeGrafter"/>
</dbReference>
<dbReference type="InterPro" id="IPR007110">
    <property type="entry name" value="Ig-like_dom"/>
</dbReference>
<dbReference type="InterPro" id="IPR013106">
    <property type="entry name" value="Ig_V-set"/>
</dbReference>
<dbReference type="InterPro" id="IPR003599">
    <property type="entry name" value="Ig_sub"/>
</dbReference>
<feature type="transmembrane region" description="Helical" evidence="2">
    <location>
        <begin position="419"/>
        <end position="439"/>
    </location>
</feature>
<dbReference type="OMA" id="LWVAPVE"/>
<dbReference type="PANTHER" id="PTHR11422:SF12">
    <property type="entry name" value="MICROFIBRIL-ASSOCIATED GLYCOPROTEIN 3"/>
    <property type="match status" value="1"/>
</dbReference>
<feature type="region of interest" description="Disordered" evidence="1">
    <location>
        <begin position="260"/>
        <end position="284"/>
    </location>
</feature>
<keyword evidence="2" id="KW-0812">Transmembrane</keyword>
<sequence length="475" mass="52927">MLLQYFIVVGMALLMTGAQSEVIEVFAEAGSQAILPCKCNPLSTHLPAIIWTKANKGTVWRKERSGLQYWGYSWSPKGSHRAQCPHSQFERGDYSLQINNVRDEDGGIYSCRVDNGNQVTENVVSLRIIKVSISPSVPIWGKDVKISCDVNPWPNGATVQWTLNNSRFLTPTTIMKKSFMREKADARLTGNWTCFVDYKGKEGRASATLTVMGIVQPSKDDTKVYAAVGSAVTLPCVFSSELIPSRKVWEKLKAGSFKPTPGRLPDSFSPISPSSQPSSDNSASLKEVGFQDAGRYRCSGTVEQQWLTRNMQLVVAKIDSSIPSKKKDSLMLDCQLSDTSEVTNYEWVHVVYDLNGTRSEGSILNGKTLSISKVSEENRGEWACRFYGKEGLLGNVTYQVHLMGGLSGQKSSGVSQNTVAVVGLSFLLVVLLLILIQMYKNHQRRKRIFQYPALETIVHTTSNEREERERNREKM</sequence>
<keyword evidence="3" id="KW-0732">Signal</keyword>
<organism evidence="5 6">
    <name type="scientific">Dicentrarchus labrax</name>
    <name type="common">European seabass</name>
    <name type="synonym">Morone labrax</name>
    <dbReference type="NCBI Taxonomy" id="13489"/>
    <lineage>
        <taxon>Eukaryota</taxon>
        <taxon>Metazoa</taxon>
        <taxon>Chordata</taxon>
        <taxon>Craniata</taxon>
        <taxon>Vertebrata</taxon>
        <taxon>Euteleostomi</taxon>
        <taxon>Actinopterygii</taxon>
        <taxon>Neopterygii</taxon>
        <taxon>Teleostei</taxon>
        <taxon>Neoteleostei</taxon>
        <taxon>Acanthomorphata</taxon>
        <taxon>Eupercaria</taxon>
        <taxon>Moronidae</taxon>
        <taxon>Dicentrarchus</taxon>
    </lineage>
</organism>
<feature type="domain" description="Ig-like" evidence="4">
    <location>
        <begin position="141"/>
        <end position="210"/>
    </location>
</feature>
<dbReference type="Proteomes" id="UP000694389">
    <property type="component" value="Unassembled WGS sequence"/>
</dbReference>
<dbReference type="Ensembl" id="ENSDLAT00005000312.2">
    <property type="protein sequence ID" value="ENSDLAP00005000287.2"/>
    <property type="gene ID" value="ENSDLAG00005000147.2"/>
</dbReference>
<dbReference type="SMART" id="SM00409">
    <property type="entry name" value="IG"/>
    <property type="match status" value="4"/>
</dbReference>
<proteinExistence type="predicted"/>
<feature type="chain" id="PRO_5035916688" description="Ig-like domain-containing protein" evidence="3">
    <location>
        <begin position="21"/>
        <end position="475"/>
    </location>
</feature>
<dbReference type="OrthoDB" id="9937043at2759"/>
<dbReference type="AlphaFoldDB" id="A0A8C4D918"/>
<name>A0A8C4D918_DICLA</name>
<evidence type="ECO:0000259" key="4">
    <source>
        <dbReference type="PROSITE" id="PS50835"/>
    </source>
</evidence>
<dbReference type="InterPro" id="IPR013783">
    <property type="entry name" value="Ig-like_fold"/>
</dbReference>